<proteinExistence type="predicted"/>
<keyword evidence="3" id="KW-1185">Reference proteome</keyword>
<dbReference type="AlphaFoldDB" id="A0AAV4H3F4"/>
<feature type="compositionally biased region" description="Basic residues" evidence="1">
    <location>
        <begin position="85"/>
        <end position="96"/>
    </location>
</feature>
<reference evidence="2 3" key="1">
    <citation type="journal article" date="2021" name="Elife">
        <title>Chloroplast acquisition without the gene transfer in kleptoplastic sea slugs, Plakobranchus ocellatus.</title>
        <authorList>
            <person name="Maeda T."/>
            <person name="Takahashi S."/>
            <person name="Yoshida T."/>
            <person name="Shimamura S."/>
            <person name="Takaki Y."/>
            <person name="Nagai Y."/>
            <person name="Toyoda A."/>
            <person name="Suzuki Y."/>
            <person name="Arimoto A."/>
            <person name="Ishii H."/>
            <person name="Satoh N."/>
            <person name="Nishiyama T."/>
            <person name="Hasebe M."/>
            <person name="Maruyama T."/>
            <person name="Minagawa J."/>
            <person name="Obokata J."/>
            <person name="Shigenobu S."/>
        </authorList>
    </citation>
    <scope>NUCLEOTIDE SEQUENCE [LARGE SCALE GENOMIC DNA]</scope>
</reference>
<accession>A0AAV4H3F4</accession>
<sequence length="105" mass="12182">METSILTCREEIQSHAVSKENNWNCFLGQSWCSSVRNLQPGETINAARYCQTLDKLREAIRRKRPGVILHSGSKGERIYQTILQTRRKREKQKRGQSKCSLIHPL</sequence>
<evidence type="ECO:0000313" key="3">
    <source>
        <dbReference type="Proteomes" id="UP000762676"/>
    </source>
</evidence>
<comment type="caution">
    <text evidence="2">The sequence shown here is derived from an EMBL/GenBank/DDBJ whole genome shotgun (WGS) entry which is preliminary data.</text>
</comment>
<evidence type="ECO:0000313" key="2">
    <source>
        <dbReference type="EMBL" id="GFR92057.1"/>
    </source>
</evidence>
<dbReference type="Pfam" id="PF01359">
    <property type="entry name" value="Transposase_1"/>
    <property type="match status" value="1"/>
</dbReference>
<name>A0AAV4H3F4_9GAST</name>
<organism evidence="2 3">
    <name type="scientific">Elysia marginata</name>
    <dbReference type="NCBI Taxonomy" id="1093978"/>
    <lineage>
        <taxon>Eukaryota</taxon>
        <taxon>Metazoa</taxon>
        <taxon>Spiralia</taxon>
        <taxon>Lophotrochozoa</taxon>
        <taxon>Mollusca</taxon>
        <taxon>Gastropoda</taxon>
        <taxon>Heterobranchia</taxon>
        <taxon>Euthyneura</taxon>
        <taxon>Panpulmonata</taxon>
        <taxon>Sacoglossa</taxon>
        <taxon>Placobranchoidea</taxon>
        <taxon>Plakobranchidae</taxon>
        <taxon>Elysia</taxon>
    </lineage>
</organism>
<dbReference type="EMBL" id="BMAT01005369">
    <property type="protein sequence ID" value="GFR92057.1"/>
    <property type="molecule type" value="Genomic_DNA"/>
</dbReference>
<dbReference type="InterPro" id="IPR001888">
    <property type="entry name" value="Transposase_1"/>
</dbReference>
<protein>
    <submittedName>
        <fullName evidence="2">Uncharacterized protein</fullName>
    </submittedName>
</protein>
<feature type="region of interest" description="Disordered" evidence="1">
    <location>
        <begin position="85"/>
        <end position="105"/>
    </location>
</feature>
<gene>
    <name evidence="2" type="ORF">ElyMa_002608800</name>
</gene>
<dbReference type="Proteomes" id="UP000762676">
    <property type="component" value="Unassembled WGS sequence"/>
</dbReference>
<evidence type="ECO:0000256" key="1">
    <source>
        <dbReference type="SAM" id="MobiDB-lite"/>
    </source>
</evidence>